<feature type="region of interest" description="Disordered" evidence="1">
    <location>
        <begin position="297"/>
        <end position="318"/>
    </location>
</feature>
<dbReference type="AlphaFoldDB" id="M7UPX0"/>
<evidence type="ECO:0000256" key="2">
    <source>
        <dbReference type="SAM" id="Phobius"/>
    </source>
</evidence>
<feature type="region of interest" description="Disordered" evidence="1">
    <location>
        <begin position="145"/>
        <end position="169"/>
    </location>
</feature>
<feature type="compositionally biased region" description="Pro residues" evidence="1">
    <location>
        <begin position="302"/>
        <end position="313"/>
    </location>
</feature>
<protein>
    <submittedName>
        <fullName evidence="3">Uncharacterized protein</fullName>
    </submittedName>
</protein>
<feature type="transmembrane region" description="Helical" evidence="2">
    <location>
        <begin position="62"/>
        <end position="82"/>
    </location>
</feature>
<dbReference type="EMBL" id="KB707887">
    <property type="protein sequence ID" value="EMR85742.1"/>
    <property type="molecule type" value="Genomic_DNA"/>
</dbReference>
<name>M7UPX0_BOTF1</name>
<gene>
    <name evidence="3" type="ORF">BcDW1_5612</name>
</gene>
<accession>M7UPX0</accession>
<evidence type="ECO:0000256" key="1">
    <source>
        <dbReference type="SAM" id="MobiDB-lite"/>
    </source>
</evidence>
<keyword evidence="2" id="KW-0812">Transmembrane</keyword>
<feature type="region of interest" description="Disordered" evidence="1">
    <location>
        <begin position="388"/>
        <end position="460"/>
    </location>
</feature>
<proteinExistence type="predicted"/>
<feature type="region of interest" description="Disordered" evidence="1">
    <location>
        <begin position="94"/>
        <end position="131"/>
    </location>
</feature>
<feature type="compositionally biased region" description="Acidic residues" evidence="1">
    <location>
        <begin position="423"/>
        <end position="438"/>
    </location>
</feature>
<feature type="region of interest" description="Disordered" evidence="1">
    <location>
        <begin position="186"/>
        <end position="210"/>
    </location>
</feature>
<keyword evidence="2" id="KW-1133">Transmembrane helix</keyword>
<keyword evidence="2" id="KW-0472">Membrane</keyword>
<dbReference type="HOGENOM" id="CLU_047723_0_0_1"/>
<dbReference type="OrthoDB" id="3516300at2759"/>
<sequence>MYIPEEPELSGVVVIQELAQSAVKIVTTMLGRTPHQYPDTTIYTRSEKITSDRNSQDSAKTWILAIAFGVMIAFFLLLFCILEIKKRLEQRKDHYTQRPLSRTSTTMSRKSRNDTRSLYPVYSHRPKPTGEMGAARAALGATILPSPIDEPSEEEYTTSSPRNQGYYRPTGEIGAARAALGATVHPTPIDQSSEEEYTTTSSPRNQGYYRPTGEIGAARAALGARVQPEVEQARTNNDRPLRFQQSYVPTDIGSRVVSRPVEQHDSIYTLRPGESVADMMQRVDSEVQRAVSRFPIFANNLPSPPPTAHPPRPSRSTVPMTVDEQVSLQVAAFPIFQQNSGTQHAMATGSNQEEYRESTTITAASANTEMDDGELRREVATLPVFQSTASYRPMPTRRPDPVTPGFITPPPAYSHAPSYREYDSDEEAPDNEADNAVDDENHGTVISSLPPAYFSGDYRH</sequence>
<organism evidence="3 4">
    <name type="scientific">Botryotinia fuckeliana (strain BcDW1)</name>
    <name type="common">Noble rot fungus</name>
    <name type="synonym">Botrytis cinerea</name>
    <dbReference type="NCBI Taxonomy" id="1290391"/>
    <lineage>
        <taxon>Eukaryota</taxon>
        <taxon>Fungi</taxon>
        <taxon>Dikarya</taxon>
        <taxon>Ascomycota</taxon>
        <taxon>Pezizomycotina</taxon>
        <taxon>Leotiomycetes</taxon>
        <taxon>Helotiales</taxon>
        <taxon>Sclerotiniaceae</taxon>
        <taxon>Botrytis</taxon>
    </lineage>
</organism>
<evidence type="ECO:0000313" key="3">
    <source>
        <dbReference type="EMBL" id="EMR85742.1"/>
    </source>
</evidence>
<dbReference type="Proteomes" id="UP000012045">
    <property type="component" value="Unassembled WGS sequence"/>
</dbReference>
<reference evidence="4" key="1">
    <citation type="journal article" date="2013" name="Genome Announc.">
        <title>Draft genome sequence of Botrytis cinerea BcDW1, inoculum for noble rot of grape berries.</title>
        <authorList>
            <person name="Blanco-Ulate B."/>
            <person name="Allen G."/>
            <person name="Powell A.L."/>
            <person name="Cantu D."/>
        </authorList>
    </citation>
    <scope>NUCLEOTIDE SEQUENCE [LARGE SCALE GENOMIC DNA]</scope>
    <source>
        <strain evidence="4">BcDW1</strain>
    </source>
</reference>
<evidence type="ECO:0000313" key="4">
    <source>
        <dbReference type="Proteomes" id="UP000012045"/>
    </source>
</evidence>